<organism evidence="1">
    <name type="scientific">viral metagenome</name>
    <dbReference type="NCBI Taxonomy" id="1070528"/>
    <lineage>
        <taxon>unclassified sequences</taxon>
        <taxon>metagenomes</taxon>
        <taxon>organismal metagenomes</taxon>
    </lineage>
</organism>
<dbReference type="AlphaFoldDB" id="A0A6C0JDN5"/>
<dbReference type="EMBL" id="MN740361">
    <property type="protein sequence ID" value="QHU02627.1"/>
    <property type="molecule type" value="Genomic_DNA"/>
</dbReference>
<reference evidence="1" key="1">
    <citation type="journal article" date="2020" name="Nature">
        <title>Giant virus diversity and host interactions through global metagenomics.</title>
        <authorList>
            <person name="Schulz F."/>
            <person name="Roux S."/>
            <person name="Paez-Espino D."/>
            <person name="Jungbluth S."/>
            <person name="Walsh D.A."/>
            <person name="Denef V.J."/>
            <person name="McMahon K.D."/>
            <person name="Konstantinidis K.T."/>
            <person name="Eloe-Fadrosh E.A."/>
            <person name="Kyrpides N.C."/>
            <person name="Woyke T."/>
        </authorList>
    </citation>
    <scope>NUCLEOTIDE SEQUENCE</scope>
    <source>
        <strain evidence="1">GVMAG-M-3300025880-76</strain>
    </source>
</reference>
<protein>
    <recommendedName>
        <fullName evidence="2">HNH endonuclease</fullName>
    </recommendedName>
</protein>
<proteinExistence type="predicted"/>
<name>A0A6C0JDN5_9ZZZZ</name>
<evidence type="ECO:0008006" key="2">
    <source>
        <dbReference type="Google" id="ProtNLM"/>
    </source>
</evidence>
<sequence>MHLTRFDIRTFVSDIVDKVVLKTNIIDNVNIAYNTLPKAKLTRKQLAVDELFKPDISGNSIWVSKDEISQVKCLNWGNNGAARHGIYFSDNRYIWEKEGKRAIQALRTVGFSDSVLYGASRPIRSDIHAFHKATGCVVCGSKSDLVTDHKNDLYNDPRVLNANTQTFDDFQCLCNHCNLTKRQVSVFTKEHNRRIGATTIPSIAIFNIDFIQGDETFNINDIDAMVGTYWYDPVAFLEFCKNRTFETIRVLK</sequence>
<accession>A0A6C0JDN5</accession>
<evidence type="ECO:0000313" key="1">
    <source>
        <dbReference type="EMBL" id="QHU02627.1"/>
    </source>
</evidence>
<dbReference type="Pfam" id="PF05315">
    <property type="entry name" value="ICEA"/>
    <property type="match status" value="1"/>
</dbReference>
<dbReference type="InterPro" id="IPR007979">
    <property type="entry name" value="NlaIII/ICEA1"/>
</dbReference>